<reference evidence="1" key="1">
    <citation type="journal article" date="2014" name="Int. J. Syst. Evol. Microbiol.">
        <title>Complete genome sequence of Corynebacterium casei LMG S-19264T (=DSM 44701T), isolated from a smear-ripened cheese.</title>
        <authorList>
            <consortium name="US DOE Joint Genome Institute (JGI-PGF)"/>
            <person name="Walter F."/>
            <person name="Albersmeier A."/>
            <person name="Kalinowski J."/>
            <person name="Ruckert C."/>
        </authorList>
    </citation>
    <scope>NUCLEOTIDE SEQUENCE</scope>
    <source>
        <strain evidence="1">JCM 4637</strain>
    </source>
</reference>
<evidence type="ECO:0008006" key="3">
    <source>
        <dbReference type="Google" id="ProtNLM"/>
    </source>
</evidence>
<organism evidence="1 2">
    <name type="scientific">Streptomyces finlayi</name>
    <dbReference type="NCBI Taxonomy" id="67296"/>
    <lineage>
        <taxon>Bacteria</taxon>
        <taxon>Bacillati</taxon>
        <taxon>Actinomycetota</taxon>
        <taxon>Actinomycetes</taxon>
        <taxon>Kitasatosporales</taxon>
        <taxon>Streptomycetaceae</taxon>
        <taxon>Streptomyces</taxon>
    </lineage>
</organism>
<dbReference type="EMBL" id="BMVC01000016">
    <property type="protein sequence ID" value="GHD10515.1"/>
    <property type="molecule type" value="Genomic_DNA"/>
</dbReference>
<comment type="caution">
    <text evidence="1">The sequence shown here is derived from an EMBL/GenBank/DDBJ whole genome shotgun (WGS) entry which is preliminary data.</text>
</comment>
<sequence length="358" mass="39497">MPRLPLLLRLADAIGVDDLSELTGEQRIASSTYSKGVHPGLPRVREALTTYNFQASDHEPQPAAELTARVRQAWELWHASGDHRSRIADLVPGLLGDLQHAARAHDGTERRRVLVALAETYHLTHLFLSFQPAHDLVMLTGDRAMSAAQDADSPRAIAVAAWYMNHVFRDAGEASEARVDLAMKAAALIQPTAVDPVDVAHHGLLHLAAALSYAKVGRDGDAWRHWEKADQAAKKLGPGYSHPYLIFGQGMVDAYRLTMHTDLSKPGQAVEVATTIDLAPMPSATRRSFHMTESARAYRMEGEDMAVVHLLKKAYRTSPETSRFNIFTRSTVTELVESGPAMLRDDIHYLARELKIPA</sequence>
<reference evidence="1" key="2">
    <citation type="submission" date="2020-09" db="EMBL/GenBank/DDBJ databases">
        <authorList>
            <person name="Sun Q."/>
            <person name="Ohkuma M."/>
        </authorList>
    </citation>
    <scope>NUCLEOTIDE SEQUENCE</scope>
    <source>
        <strain evidence="1">JCM 4637</strain>
    </source>
</reference>
<dbReference type="RefSeq" id="WP_229898385.1">
    <property type="nucleotide sequence ID" value="NZ_BMVC01000016.1"/>
</dbReference>
<proteinExistence type="predicted"/>
<evidence type="ECO:0000313" key="1">
    <source>
        <dbReference type="EMBL" id="GHD10515.1"/>
    </source>
</evidence>
<dbReference type="AlphaFoldDB" id="A0A918X489"/>
<name>A0A918X489_9ACTN</name>
<accession>A0A918X489</accession>
<dbReference type="Proteomes" id="UP000638353">
    <property type="component" value="Unassembled WGS sequence"/>
</dbReference>
<gene>
    <name evidence="1" type="ORF">GCM10010334_65690</name>
</gene>
<protein>
    <recommendedName>
        <fullName evidence="3">XRE family transcriptional regulator</fullName>
    </recommendedName>
</protein>
<evidence type="ECO:0000313" key="2">
    <source>
        <dbReference type="Proteomes" id="UP000638353"/>
    </source>
</evidence>